<dbReference type="AlphaFoldDB" id="A0AAW0SB67"/>
<organism evidence="3 4">
    <name type="scientific">Scylla paramamosain</name>
    <name type="common">Mud crab</name>
    <dbReference type="NCBI Taxonomy" id="85552"/>
    <lineage>
        <taxon>Eukaryota</taxon>
        <taxon>Metazoa</taxon>
        <taxon>Ecdysozoa</taxon>
        <taxon>Arthropoda</taxon>
        <taxon>Crustacea</taxon>
        <taxon>Multicrustacea</taxon>
        <taxon>Malacostraca</taxon>
        <taxon>Eumalacostraca</taxon>
        <taxon>Eucarida</taxon>
        <taxon>Decapoda</taxon>
        <taxon>Pleocyemata</taxon>
        <taxon>Brachyura</taxon>
        <taxon>Eubrachyura</taxon>
        <taxon>Portunoidea</taxon>
        <taxon>Portunidae</taxon>
        <taxon>Portuninae</taxon>
        <taxon>Scylla</taxon>
    </lineage>
</organism>
<comment type="caution">
    <text evidence="3">The sequence shown here is derived from an EMBL/GenBank/DDBJ whole genome shotgun (WGS) entry which is preliminary data.</text>
</comment>
<evidence type="ECO:0000256" key="1">
    <source>
        <dbReference type="SAM" id="Coils"/>
    </source>
</evidence>
<keyword evidence="1" id="KW-0175">Coiled coil</keyword>
<keyword evidence="4" id="KW-1185">Reference proteome</keyword>
<feature type="region of interest" description="Disordered" evidence="2">
    <location>
        <begin position="348"/>
        <end position="391"/>
    </location>
</feature>
<feature type="region of interest" description="Disordered" evidence="2">
    <location>
        <begin position="310"/>
        <end position="335"/>
    </location>
</feature>
<feature type="region of interest" description="Disordered" evidence="2">
    <location>
        <begin position="136"/>
        <end position="170"/>
    </location>
</feature>
<gene>
    <name evidence="3" type="ORF">O3P69_017768</name>
</gene>
<accession>A0AAW0SB67</accession>
<proteinExistence type="predicted"/>
<sequence length="406" mass="44972">MKTQQSQEMYKRAVCVVETGGALDTKPLKVKVWLQKLGVWWRCLPRSCYKKVAAFGFHWEEVWHPRQAYISLPADMDVGRLQKASARSGDALVKMVVTHSCGKATTTTPVAEFVRRLGEEGPEGFVLQLSMASGNTEARKEQHTGDESEGVGGQGKAESEGTEGQGEAEGAAPWVGKTCKCPSCVLPFWGLLRAWEPLPVKPPTAMDTYVDILAAECAVLKKEGEVLLKGKRSCTSELAALQAEMERMERELDRAEASWASVVTGECDAEASEHLEGTDEEGFSCRDEELWGELLADGIEGCSVAHGNTPKRYEHKTRSGVNTTETPKRYEHKTRSGVNTVETPKRYEHKTRSGVNTTETPKRYEHKTRSGVNTTETPKRYEHKTRSGVNTVETHRNVTNTRLAAE</sequence>
<dbReference type="EMBL" id="JARAKH010001790">
    <property type="protein sequence ID" value="KAK8372560.1"/>
    <property type="molecule type" value="Genomic_DNA"/>
</dbReference>
<dbReference type="Proteomes" id="UP001487740">
    <property type="component" value="Unassembled WGS sequence"/>
</dbReference>
<evidence type="ECO:0000313" key="4">
    <source>
        <dbReference type="Proteomes" id="UP001487740"/>
    </source>
</evidence>
<protein>
    <submittedName>
        <fullName evidence="3">Uncharacterized protein</fullName>
    </submittedName>
</protein>
<evidence type="ECO:0000256" key="2">
    <source>
        <dbReference type="SAM" id="MobiDB-lite"/>
    </source>
</evidence>
<evidence type="ECO:0000313" key="3">
    <source>
        <dbReference type="EMBL" id="KAK8372560.1"/>
    </source>
</evidence>
<feature type="coiled-coil region" evidence="1">
    <location>
        <begin position="231"/>
        <end position="258"/>
    </location>
</feature>
<name>A0AAW0SB67_SCYPA</name>
<feature type="compositionally biased region" description="Basic and acidic residues" evidence="2">
    <location>
        <begin position="137"/>
        <end position="146"/>
    </location>
</feature>
<reference evidence="3 4" key="1">
    <citation type="submission" date="2023-03" db="EMBL/GenBank/DDBJ databases">
        <title>High-quality genome of Scylla paramamosain provides insights in environmental adaptation.</title>
        <authorList>
            <person name="Zhang L."/>
        </authorList>
    </citation>
    <scope>NUCLEOTIDE SEQUENCE [LARGE SCALE GENOMIC DNA]</scope>
    <source>
        <strain evidence="3">LZ_2023a</strain>
        <tissue evidence="3">Muscle</tissue>
    </source>
</reference>